<keyword evidence="2" id="KW-0812">Transmembrane</keyword>
<reference evidence="3 4" key="1">
    <citation type="submission" date="2016-11" db="EMBL/GenBank/DDBJ databases">
        <authorList>
            <person name="Jaros S."/>
            <person name="Januszkiewicz K."/>
            <person name="Wedrychowicz H."/>
        </authorList>
    </citation>
    <scope>NUCLEOTIDE SEQUENCE [LARGE SCALE GENOMIC DNA]</scope>
    <source>
        <strain evidence="3 4">DSM 16917</strain>
    </source>
</reference>
<evidence type="ECO:0000256" key="1">
    <source>
        <dbReference type="SAM" id="MobiDB-lite"/>
    </source>
</evidence>
<evidence type="ECO:0000256" key="2">
    <source>
        <dbReference type="SAM" id="Phobius"/>
    </source>
</evidence>
<keyword evidence="2" id="KW-0472">Membrane</keyword>
<dbReference type="Proteomes" id="UP000184268">
    <property type="component" value="Unassembled WGS sequence"/>
</dbReference>
<feature type="region of interest" description="Disordered" evidence="1">
    <location>
        <begin position="55"/>
        <end position="75"/>
    </location>
</feature>
<evidence type="ECO:0000313" key="4">
    <source>
        <dbReference type="Proteomes" id="UP000184268"/>
    </source>
</evidence>
<organism evidence="3 4">
    <name type="scientific">Ferrimonas marina</name>
    <dbReference type="NCBI Taxonomy" id="299255"/>
    <lineage>
        <taxon>Bacteria</taxon>
        <taxon>Pseudomonadati</taxon>
        <taxon>Pseudomonadota</taxon>
        <taxon>Gammaproteobacteria</taxon>
        <taxon>Alteromonadales</taxon>
        <taxon>Ferrimonadaceae</taxon>
        <taxon>Ferrimonas</taxon>
    </lineage>
</organism>
<evidence type="ECO:0000313" key="3">
    <source>
        <dbReference type="EMBL" id="SHI14385.1"/>
    </source>
</evidence>
<feature type="transmembrane region" description="Helical" evidence="2">
    <location>
        <begin position="29"/>
        <end position="46"/>
    </location>
</feature>
<protein>
    <submittedName>
        <fullName evidence="3">Uncharacterized protein</fullName>
    </submittedName>
</protein>
<keyword evidence="2" id="KW-1133">Transmembrane helix</keyword>
<feature type="transmembrane region" description="Helical" evidence="2">
    <location>
        <begin position="6"/>
        <end position="22"/>
    </location>
</feature>
<accession>A0A1M5YQM0</accession>
<sequence length="75" mass="7615">MTEISIYLALVACCALFAFIRGKDPIAAALMGITLTPAMGLVYVLLPGTRDGALDGSDASGEEAAQPFSALANPA</sequence>
<dbReference type="AlphaFoldDB" id="A0A1M5YQM0"/>
<dbReference type="EMBL" id="FQXG01000008">
    <property type="protein sequence ID" value="SHI14385.1"/>
    <property type="molecule type" value="Genomic_DNA"/>
</dbReference>
<name>A0A1M5YQM0_9GAMM</name>
<dbReference type="RefSeq" id="WP_067660300.1">
    <property type="nucleotide sequence ID" value="NZ_FQXG01000008.1"/>
</dbReference>
<proteinExistence type="predicted"/>
<gene>
    <name evidence="3" type="ORF">SAMN02745129_4309</name>
</gene>
<keyword evidence="4" id="KW-1185">Reference proteome</keyword>